<dbReference type="InterPro" id="IPR003615">
    <property type="entry name" value="HNH_nuc"/>
</dbReference>
<protein>
    <submittedName>
        <fullName evidence="2">HNH endonuclease</fullName>
    </submittedName>
</protein>
<dbReference type="SMART" id="SM00507">
    <property type="entry name" value="HNHc"/>
    <property type="match status" value="1"/>
</dbReference>
<dbReference type="Gene3D" id="1.10.30.50">
    <property type="match status" value="1"/>
</dbReference>
<proteinExistence type="predicted"/>
<dbReference type="GO" id="GO:0004519">
    <property type="term" value="F:endonuclease activity"/>
    <property type="evidence" value="ECO:0007669"/>
    <property type="project" value="UniProtKB-KW"/>
</dbReference>
<dbReference type="Proteomes" id="UP000058446">
    <property type="component" value="Chromosome"/>
</dbReference>
<organism evidence="2 3">
    <name type="scientific">Corynebacterium lactis RW2-5</name>
    <dbReference type="NCBI Taxonomy" id="1408189"/>
    <lineage>
        <taxon>Bacteria</taxon>
        <taxon>Bacillati</taxon>
        <taxon>Actinomycetota</taxon>
        <taxon>Actinomycetes</taxon>
        <taxon>Mycobacteriales</taxon>
        <taxon>Corynebacteriaceae</taxon>
        <taxon>Corynebacterium</taxon>
    </lineage>
</organism>
<dbReference type="STRING" id="1408189.CLAC_09100"/>
<evidence type="ECO:0000259" key="1">
    <source>
        <dbReference type="SMART" id="SM00507"/>
    </source>
</evidence>
<sequence>MRHKTITYEDTLADSAPRFHHELSEEAPAKLGIQRNRVELELALACAPSSPTEDVEDHVSHVSAALGMSRARAMQYVDIGIQLNRMPKLCQLLTQRAHLPFLHMRTIADAVLPLQNADTVAEIEQRLLEFVSPRRNNEVLRGVRSLHHFLQNVIEEFAPLLRPRDIPGDSVPAITTAATEKIGEHIGFSSGDALTEVYMELAPERAHEFELILDEIAADQDCTKVEALTHLMHGTVEVTATLNLYCPLTEEKPQKAWIGGLGWINRIATASWLDRVSSVRLMADETVEGYTPSERQRTFVQGRDGTCRFPGCEVEATKCDLDHIEPYNHEDPESGGASSTHNLHCLCRKHHNLKTSGLWNVAREIDGTEYWTSTKSGTTLVSQESGPMAGHGRYSYEIRRVRKGQTLREYNQRRHELLHESRVLVEQARAECGF</sequence>
<evidence type="ECO:0000313" key="2">
    <source>
        <dbReference type="EMBL" id="ALA67846.1"/>
    </source>
</evidence>
<feature type="domain" description="HNH nuclease" evidence="1">
    <location>
        <begin position="295"/>
        <end position="352"/>
    </location>
</feature>
<keyword evidence="2" id="KW-0540">Nuclease</keyword>
<dbReference type="EMBL" id="CP006841">
    <property type="protein sequence ID" value="ALA67846.1"/>
    <property type="molecule type" value="Genomic_DNA"/>
</dbReference>
<accession>A0A0K2H2B8</accession>
<dbReference type="RefSeq" id="WP_053412620.1">
    <property type="nucleotide sequence ID" value="NZ_CP006841.1"/>
</dbReference>
<keyword evidence="2" id="KW-0378">Hydrolase</keyword>
<gene>
    <name evidence="2" type="ORF">CLAC_09100</name>
</gene>
<dbReference type="OrthoDB" id="4413566at2"/>
<keyword evidence="3" id="KW-1185">Reference proteome</keyword>
<dbReference type="PATRIC" id="fig|1408189.4.peg.1819"/>
<dbReference type="KEGG" id="clw:CLAC_09100"/>
<evidence type="ECO:0000313" key="3">
    <source>
        <dbReference type="Proteomes" id="UP000058446"/>
    </source>
</evidence>
<dbReference type="AlphaFoldDB" id="A0A0K2H2B8"/>
<keyword evidence="2" id="KW-0255">Endonuclease</keyword>
<dbReference type="CDD" id="cd00085">
    <property type="entry name" value="HNHc"/>
    <property type="match status" value="1"/>
</dbReference>
<reference evidence="2 3" key="1">
    <citation type="submission" date="2013-10" db="EMBL/GenBank/DDBJ databases">
        <title>Complete genome sequence of Corynebacterium lactis DSM 45799(T), isolated from raw cow milk.</title>
        <authorList>
            <person name="Ruckert C."/>
            <person name="Albersmeier A."/>
            <person name="Lipski A."/>
            <person name="Kalinowski J."/>
        </authorList>
    </citation>
    <scope>NUCLEOTIDE SEQUENCE [LARGE SCALE GENOMIC DNA]</scope>
    <source>
        <strain evidence="2 3">RW2-5</strain>
    </source>
</reference>
<name>A0A0K2H2B8_9CORY</name>